<dbReference type="Gene3D" id="3.30.980.10">
    <property type="entry name" value="Threonyl-trna Synthetase, Chain A, domain 2"/>
    <property type="match status" value="1"/>
</dbReference>
<organism evidence="8 9">
    <name type="scientific">Aplysia californica</name>
    <name type="common">California sea hare</name>
    <dbReference type="NCBI Taxonomy" id="6500"/>
    <lineage>
        <taxon>Eukaryota</taxon>
        <taxon>Metazoa</taxon>
        <taxon>Spiralia</taxon>
        <taxon>Lophotrochozoa</taxon>
        <taxon>Mollusca</taxon>
        <taxon>Gastropoda</taxon>
        <taxon>Heterobranchia</taxon>
        <taxon>Euthyneura</taxon>
        <taxon>Tectipleura</taxon>
        <taxon>Aplysiida</taxon>
        <taxon>Aplysioidea</taxon>
        <taxon>Aplysiidae</taxon>
        <taxon>Aplysia</taxon>
    </lineage>
</organism>
<evidence type="ECO:0000256" key="2">
    <source>
        <dbReference type="ARBA" id="ARBA00004496"/>
    </source>
</evidence>
<dbReference type="InterPro" id="IPR018163">
    <property type="entry name" value="Thr/Ala-tRNA-synth_IIc_edit"/>
</dbReference>
<evidence type="ECO:0000313" key="9">
    <source>
        <dbReference type="RefSeq" id="XP_012936107.1"/>
    </source>
</evidence>
<evidence type="ECO:0000256" key="1">
    <source>
        <dbReference type="ARBA" id="ARBA00001947"/>
    </source>
</evidence>
<evidence type="ECO:0000256" key="4">
    <source>
        <dbReference type="ARBA" id="ARBA00022723"/>
    </source>
</evidence>
<feature type="compositionally biased region" description="Polar residues" evidence="6">
    <location>
        <begin position="408"/>
        <end position="425"/>
    </location>
</feature>
<dbReference type="SUPFAM" id="SSF55186">
    <property type="entry name" value="ThrRS/AlaRS common domain"/>
    <property type="match status" value="1"/>
</dbReference>
<dbReference type="PANTHER" id="PTHR43462:SF1">
    <property type="entry name" value="ALANYL-TRNA EDITING PROTEIN AARSD1"/>
    <property type="match status" value="1"/>
</dbReference>
<evidence type="ECO:0000256" key="3">
    <source>
        <dbReference type="ARBA" id="ARBA00008429"/>
    </source>
</evidence>
<keyword evidence="5" id="KW-0862">Zinc</keyword>
<dbReference type="SMART" id="SM00863">
    <property type="entry name" value="tRNA_SAD"/>
    <property type="match status" value="1"/>
</dbReference>
<feature type="region of interest" description="Disordered" evidence="6">
    <location>
        <begin position="380"/>
        <end position="399"/>
    </location>
</feature>
<dbReference type="RefSeq" id="XP_012936107.1">
    <property type="nucleotide sequence ID" value="XM_013080653.2"/>
</dbReference>
<comment type="similarity">
    <text evidence="3">Belongs to the class-II aminoacyl-tRNA synthetase family. Alax-L subfamily.</text>
</comment>
<feature type="region of interest" description="Disordered" evidence="6">
    <location>
        <begin position="405"/>
        <end position="425"/>
    </location>
</feature>
<dbReference type="InterPro" id="IPR012947">
    <property type="entry name" value="tRNA_SAD"/>
</dbReference>
<dbReference type="Pfam" id="PF07973">
    <property type="entry name" value="tRNA_SAD"/>
    <property type="match status" value="1"/>
</dbReference>
<keyword evidence="4" id="KW-0479">Metal-binding</keyword>
<keyword evidence="8" id="KW-1185">Reference proteome</keyword>
<dbReference type="PROSITE" id="PS50860">
    <property type="entry name" value="AA_TRNA_LIGASE_II_ALA"/>
    <property type="match status" value="1"/>
</dbReference>
<accession>A0ABM0ZWS4</accession>
<dbReference type="InterPro" id="IPR018165">
    <property type="entry name" value="Ala-tRNA-synth_IIc_core"/>
</dbReference>
<dbReference type="Proteomes" id="UP000694888">
    <property type="component" value="Unplaced"/>
</dbReference>
<dbReference type="PANTHER" id="PTHR43462">
    <property type="entry name" value="ALANYL-TRNA EDITING PROTEIN"/>
    <property type="match status" value="1"/>
</dbReference>
<sequence>MSLKCQKDSYLKEFQTRVKSCTPAKKTLLVEGKKTSVEGYNIILEDSILFPEGGGQPDDRGTINDIPVLSISRSGEDAVHFTKTEISVGSEVTLQLDWDRRFEFMQQHTAQHLITAMADHKFGFQTTSWDIGTDIVTIELDTPSITTEQLRNIEDSANESLRNNVSVGPSFYQDKDDPELKKFRGLGLPDDHVGVVRVLTIEGIDNALCCGTHVSNLSHIQAIKILGAEKGKKSKMNLLFLAGVRLLRYSANTYSREKTLTGVLKGPGEKHCELAEKAVKSFKTLQKTCTTQSREIATLEAQLYKQAQDKDTVFVKHRKDGDNDYVTVLIAELADENLPKLVTTGDDKDGGMFVLAGPQILIQELGPKICEVFHGKGAPSKGLFRGKAPKPESQRGKAESLLREYVANQDQRQGENGQGDSSRQS</sequence>
<evidence type="ECO:0000313" key="8">
    <source>
        <dbReference type="Proteomes" id="UP000694888"/>
    </source>
</evidence>
<dbReference type="SUPFAM" id="SSF50447">
    <property type="entry name" value="Translation proteins"/>
    <property type="match status" value="1"/>
</dbReference>
<feature type="domain" description="Alanyl-transfer RNA synthetases family profile" evidence="7">
    <location>
        <begin position="1"/>
        <end position="252"/>
    </location>
</feature>
<dbReference type="GeneID" id="101848103"/>
<evidence type="ECO:0000256" key="5">
    <source>
        <dbReference type="ARBA" id="ARBA00022833"/>
    </source>
</evidence>
<feature type="compositionally biased region" description="Basic and acidic residues" evidence="6">
    <location>
        <begin position="389"/>
        <end position="399"/>
    </location>
</feature>
<comment type="cofactor">
    <cofactor evidence="1">
        <name>Zn(2+)</name>
        <dbReference type="ChEBI" id="CHEBI:29105"/>
    </cofactor>
</comment>
<gene>
    <name evidence="9" type="primary">LOC101848103</name>
</gene>
<dbReference type="InterPro" id="IPR051335">
    <property type="entry name" value="Alanyl-tRNA_Editing_Enzymes"/>
</dbReference>
<comment type="subcellular location">
    <subcellularLocation>
        <location evidence="2">Cytoplasm</location>
    </subcellularLocation>
</comment>
<reference evidence="9" key="1">
    <citation type="submission" date="2025-08" db="UniProtKB">
        <authorList>
            <consortium name="RefSeq"/>
        </authorList>
    </citation>
    <scope>IDENTIFICATION</scope>
</reference>
<evidence type="ECO:0000256" key="6">
    <source>
        <dbReference type="SAM" id="MobiDB-lite"/>
    </source>
</evidence>
<proteinExistence type="inferred from homology"/>
<name>A0ABM0ZWS4_APLCA</name>
<dbReference type="InterPro" id="IPR009000">
    <property type="entry name" value="Transl_B-barrel_sf"/>
</dbReference>
<dbReference type="Gene3D" id="2.40.30.130">
    <property type="match status" value="1"/>
</dbReference>
<evidence type="ECO:0000259" key="7">
    <source>
        <dbReference type="PROSITE" id="PS50860"/>
    </source>
</evidence>
<protein>
    <submittedName>
        <fullName evidence="9">Alanyl-tRNA editing protein Aarsd1-A</fullName>
    </submittedName>
</protein>